<dbReference type="STRING" id="36745.CLSAP_10410"/>
<feature type="compositionally biased region" description="Polar residues" evidence="2">
    <location>
        <begin position="54"/>
        <end position="66"/>
    </location>
</feature>
<dbReference type="OrthoDB" id="570195at2"/>
<keyword evidence="3" id="KW-0472">Membrane</keyword>
<accession>M1MTC3</accession>
<dbReference type="Pfam" id="PF07467">
    <property type="entry name" value="BLIP"/>
    <property type="match status" value="1"/>
</dbReference>
<dbReference type="eggNOG" id="ENOG5032RV1">
    <property type="taxonomic scope" value="Bacteria"/>
</dbReference>
<gene>
    <name evidence="4" type="primary">bLIP</name>
    <name evidence="4" type="ORF">Cspa_c10360</name>
</gene>
<keyword evidence="3" id="KW-0812">Transmembrane</keyword>
<keyword evidence="5" id="KW-1185">Reference proteome</keyword>
<reference evidence="4 5" key="1">
    <citation type="submission" date="2013-02" db="EMBL/GenBank/DDBJ databases">
        <title>Genome sequence of Clostridium saccharoperbutylacetonicum N1-4(HMT).</title>
        <authorList>
            <person name="Poehlein A."/>
            <person name="Daniel R."/>
        </authorList>
    </citation>
    <scope>NUCLEOTIDE SEQUENCE [LARGE SCALE GENOMIC DNA]</scope>
    <source>
        <strain evidence="5">N1-4(HMT)</strain>
    </source>
</reference>
<name>M1MTC3_9CLOT</name>
<evidence type="ECO:0000256" key="2">
    <source>
        <dbReference type="SAM" id="MobiDB-lite"/>
    </source>
</evidence>
<dbReference type="Gene3D" id="3.30.1450.10">
    <property type="match status" value="2"/>
</dbReference>
<evidence type="ECO:0000256" key="1">
    <source>
        <dbReference type="ARBA" id="ARBA00022729"/>
    </source>
</evidence>
<evidence type="ECO:0000256" key="3">
    <source>
        <dbReference type="SAM" id="Phobius"/>
    </source>
</evidence>
<dbReference type="PATRIC" id="fig|931276.5.peg.992"/>
<dbReference type="RefSeq" id="WP_015391137.1">
    <property type="nucleotide sequence ID" value="NC_020291.1"/>
</dbReference>
<dbReference type="AlphaFoldDB" id="M1MTC3"/>
<dbReference type="InterPro" id="IPR024221">
    <property type="entry name" value="BLIP_dom_sf"/>
</dbReference>
<proteinExistence type="predicted"/>
<feature type="compositionally biased region" description="Basic and acidic residues" evidence="2">
    <location>
        <begin position="44"/>
        <end position="53"/>
    </location>
</feature>
<dbReference type="SUPFAM" id="SSF55648">
    <property type="entry name" value="beta-lactamase-inhibitor protein, BLIP"/>
    <property type="match status" value="1"/>
</dbReference>
<sequence>MLKMIKSKNNGNYSMKSKKTIANIWFITIIVLTMMSMALLSGCSDDKKSDNSKETANTSSESADTNVKQDDKKEEPKKEETKKEDTKITYENFMNIKMGQSYDEVKALLGDGKESSSSDDGGIRTIMYQWQGSGIGNISITFQNGAATIKAQAFLKDYDAKITMDKYNQIQNGMTYEQVKGILGDGELSTETKIMDSDAKLYSYINKDGSIATFNFSDDKLDTKSQYELK</sequence>
<evidence type="ECO:0000313" key="5">
    <source>
        <dbReference type="Proteomes" id="UP000011728"/>
    </source>
</evidence>
<protein>
    <submittedName>
        <fullName evidence="4">Beta-lactamase-inhibitor protein BLIP</fullName>
    </submittedName>
</protein>
<feature type="compositionally biased region" description="Basic and acidic residues" evidence="2">
    <location>
        <begin position="67"/>
        <end position="86"/>
    </location>
</feature>
<dbReference type="KEGG" id="csr:Cspa_c10360"/>
<dbReference type="EMBL" id="CP004121">
    <property type="protein sequence ID" value="AGF54812.1"/>
    <property type="molecule type" value="Genomic_DNA"/>
</dbReference>
<feature type="region of interest" description="Disordered" evidence="2">
    <location>
        <begin position="44"/>
        <end position="86"/>
    </location>
</feature>
<evidence type="ECO:0000313" key="4">
    <source>
        <dbReference type="EMBL" id="AGF54812.1"/>
    </source>
</evidence>
<dbReference type="HOGENOM" id="CLU_085676_1_0_9"/>
<dbReference type="InterPro" id="IPR009099">
    <property type="entry name" value="Beta-lactamas_inhib"/>
</dbReference>
<feature type="transmembrane region" description="Helical" evidence="3">
    <location>
        <begin position="21"/>
        <end position="40"/>
    </location>
</feature>
<dbReference type="Proteomes" id="UP000011728">
    <property type="component" value="Chromosome"/>
</dbReference>
<keyword evidence="3" id="KW-1133">Transmembrane helix</keyword>
<organism evidence="4 5">
    <name type="scientific">Clostridium saccharoperbutylacetonicum N1-4(HMT)</name>
    <dbReference type="NCBI Taxonomy" id="931276"/>
    <lineage>
        <taxon>Bacteria</taxon>
        <taxon>Bacillati</taxon>
        <taxon>Bacillota</taxon>
        <taxon>Clostridia</taxon>
        <taxon>Eubacteriales</taxon>
        <taxon>Clostridiaceae</taxon>
        <taxon>Clostridium</taxon>
    </lineage>
</organism>
<keyword evidence="1" id="KW-0732">Signal</keyword>
<dbReference type="InterPro" id="IPR037873">
    <property type="entry name" value="BamE-like"/>
</dbReference>